<proteinExistence type="predicted"/>
<organism evidence="2 3">
    <name type="scientific">Nyctereutes procyonoides</name>
    <name type="common">Raccoon dog</name>
    <name type="synonym">Canis procyonoides</name>
    <dbReference type="NCBI Taxonomy" id="34880"/>
    <lineage>
        <taxon>Eukaryota</taxon>
        <taxon>Metazoa</taxon>
        <taxon>Chordata</taxon>
        <taxon>Craniata</taxon>
        <taxon>Vertebrata</taxon>
        <taxon>Euteleostomi</taxon>
        <taxon>Mammalia</taxon>
        <taxon>Eutheria</taxon>
        <taxon>Laurasiatheria</taxon>
        <taxon>Carnivora</taxon>
        <taxon>Caniformia</taxon>
        <taxon>Canidae</taxon>
        <taxon>Nyctereutes</taxon>
    </lineage>
</organism>
<name>A0A811Y085_NYCPR</name>
<feature type="compositionally biased region" description="Polar residues" evidence="1">
    <location>
        <begin position="133"/>
        <end position="152"/>
    </location>
</feature>
<protein>
    <submittedName>
        <fullName evidence="2">(raccoon dog) hypothetical protein</fullName>
    </submittedName>
</protein>
<evidence type="ECO:0000313" key="2">
    <source>
        <dbReference type="EMBL" id="CAD7666897.1"/>
    </source>
</evidence>
<accession>A0A811Y085</accession>
<dbReference type="InterPro" id="IPR026066">
    <property type="entry name" value="Headcase"/>
</dbReference>
<comment type="caution">
    <text evidence="2">The sequence shown here is derived from an EMBL/GenBank/DDBJ whole genome shotgun (WGS) entry which is preliminary data.</text>
</comment>
<evidence type="ECO:0000256" key="1">
    <source>
        <dbReference type="SAM" id="MobiDB-lite"/>
    </source>
</evidence>
<dbReference type="PANTHER" id="PTHR13425:SF3">
    <property type="entry name" value="HEADCASE PROTEIN HOMOLOG"/>
    <property type="match status" value="1"/>
</dbReference>
<dbReference type="PANTHER" id="PTHR13425">
    <property type="entry name" value="HEADCASE PROTEIN"/>
    <property type="match status" value="1"/>
</dbReference>
<dbReference type="EMBL" id="CAJHUB010000643">
    <property type="protein sequence ID" value="CAD7666897.1"/>
    <property type="molecule type" value="Genomic_DNA"/>
</dbReference>
<evidence type="ECO:0000313" key="3">
    <source>
        <dbReference type="Proteomes" id="UP000645828"/>
    </source>
</evidence>
<gene>
    <name evidence="2" type="ORF">NYPRO_LOCUS315</name>
</gene>
<dbReference type="Proteomes" id="UP000645828">
    <property type="component" value="Unassembled WGS sequence"/>
</dbReference>
<feature type="region of interest" description="Disordered" evidence="1">
    <location>
        <begin position="114"/>
        <end position="153"/>
    </location>
</feature>
<keyword evidence="3" id="KW-1185">Reference proteome</keyword>
<dbReference type="AlphaFoldDB" id="A0A811Y085"/>
<reference evidence="2" key="1">
    <citation type="submission" date="2020-12" db="EMBL/GenBank/DDBJ databases">
        <authorList>
            <consortium name="Molecular Ecology Group"/>
        </authorList>
    </citation>
    <scope>NUCLEOTIDE SEQUENCE</scope>
    <source>
        <strain evidence="2">TBG_1078</strain>
    </source>
</reference>
<sequence>MLLYIENPKASTPRLLELIQPFSSVEGYKINAQKSNEAPCAVPLIQSFTRPVDLVKDYRKVLYNNKYCPQRIWISILIQFNYTGQACSWKEKQTWEQRRNMIWSSDSYTDWHKMKQMKDEKRKKPLNKPQKGLQPSSPWLDSMDQQNSQEKTNPIHLDPHKKATAQGHLFQNGHFDYNEPMRFLGQLDLSKLLTHIPRHKLNSCYGEDLWKVTLLALSTSHRSVNWRLMYLYTVHMTFLAEIQVITSASWPSLGNMYTYTSWLPLLAIKCTCTDAVLFRVYKKVQQCPHCRNLDYYFLKPFSSFKVLQTD</sequence>